<feature type="region of interest" description="Disordered" evidence="1">
    <location>
        <begin position="127"/>
        <end position="155"/>
    </location>
</feature>
<feature type="compositionally biased region" description="Pro residues" evidence="1">
    <location>
        <begin position="19"/>
        <end position="31"/>
    </location>
</feature>
<name>A0A2V1DRR6_9PLEO</name>
<dbReference type="EMBL" id="KZ805367">
    <property type="protein sequence ID" value="PVI00857.1"/>
    <property type="molecule type" value="Genomic_DNA"/>
</dbReference>
<organism evidence="2 3">
    <name type="scientific">Periconia macrospinosa</name>
    <dbReference type="NCBI Taxonomy" id="97972"/>
    <lineage>
        <taxon>Eukaryota</taxon>
        <taxon>Fungi</taxon>
        <taxon>Dikarya</taxon>
        <taxon>Ascomycota</taxon>
        <taxon>Pezizomycotina</taxon>
        <taxon>Dothideomycetes</taxon>
        <taxon>Pleosporomycetidae</taxon>
        <taxon>Pleosporales</taxon>
        <taxon>Massarineae</taxon>
        <taxon>Periconiaceae</taxon>
        <taxon>Periconia</taxon>
    </lineage>
</organism>
<accession>A0A2V1DRR6</accession>
<feature type="region of interest" description="Disordered" evidence="1">
    <location>
        <begin position="1"/>
        <end position="31"/>
    </location>
</feature>
<evidence type="ECO:0000313" key="3">
    <source>
        <dbReference type="Proteomes" id="UP000244855"/>
    </source>
</evidence>
<feature type="compositionally biased region" description="Basic and acidic residues" evidence="1">
    <location>
        <begin position="1"/>
        <end position="12"/>
    </location>
</feature>
<reference evidence="2 3" key="1">
    <citation type="journal article" date="2018" name="Sci. Rep.">
        <title>Comparative genomics provides insights into the lifestyle and reveals functional heterogeneity of dark septate endophytic fungi.</title>
        <authorList>
            <person name="Knapp D.G."/>
            <person name="Nemeth J.B."/>
            <person name="Barry K."/>
            <person name="Hainaut M."/>
            <person name="Henrissat B."/>
            <person name="Johnson J."/>
            <person name="Kuo A."/>
            <person name="Lim J.H.P."/>
            <person name="Lipzen A."/>
            <person name="Nolan M."/>
            <person name="Ohm R.A."/>
            <person name="Tamas L."/>
            <person name="Grigoriev I.V."/>
            <person name="Spatafora J.W."/>
            <person name="Nagy L.G."/>
            <person name="Kovacs G.M."/>
        </authorList>
    </citation>
    <scope>NUCLEOTIDE SEQUENCE [LARGE SCALE GENOMIC DNA]</scope>
    <source>
        <strain evidence="2 3">DSE2036</strain>
    </source>
</reference>
<evidence type="ECO:0000313" key="2">
    <source>
        <dbReference type="EMBL" id="PVI00857.1"/>
    </source>
</evidence>
<dbReference type="Proteomes" id="UP000244855">
    <property type="component" value="Unassembled WGS sequence"/>
</dbReference>
<evidence type="ECO:0000256" key="1">
    <source>
        <dbReference type="SAM" id="MobiDB-lite"/>
    </source>
</evidence>
<feature type="region of interest" description="Disordered" evidence="1">
    <location>
        <begin position="96"/>
        <end position="115"/>
    </location>
</feature>
<feature type="compositionally biased region" description="Basic and acidic residues" evidence="1">
    <location>
        <begin position="96"/>
        <end position="111"/>
    </location>
</feature>
<feature type="region of interest" description="Disordered" evidence="1">
    <location>
        <begin position="59"/>
        <end position="84"/>
    </location>
</feature>
<keyword evidence="3" id="KW-1185">Reference proteome</keyword>
<gene>
    <name evidence="2" type="ORF">DM02DRAFT_628206</name>
</gene>
<proteinExistence type="predicted"/>
<dbReference type="AlphaFoldDB" id="A0A2V1DRR6"/>
<protein>
    <submittedName>
        <fullName evidence="2">Uncharacterized protein</fullName>
    </submittedName>
</protein>
<sequence>MRNVESESKAHDIMQSTPSRPPTTPPQPLPPITIHVLKHCNWGPRLVTAEFIDYLRATSETGPTLPSPRSEDSARPNTPRTDFVPFPALIISPHASDKIHTPDSHPKHTDVVDGDIWVDGGDVLKKEVSGRASRRGDGTETMHCERSFGRNIDTD</sequence>